<dbReference type="HOGENOM" id="CLU_2401977_0_0_1"/>
<keyword evidence="3" id="KW-1185">Reference proteome</keyword>
<dbReference type="PhylomeDB" id="B4GB31"/>
<feature type="domain" description="DUF4806" evidence="1">
    <location>
        <begin position="3"/>
        <end position="53"/>
    </location>
</feature>
<organism evidence="3">
    <name type="scientific">Drosophila persimilis</name>
    <name type="common">Fruit fly</name>
    <dbReference type="NCBI Taxonomy" id="7234"/>
    <lineage>
        <taxon>Eukaryota</taxon>
        <taxon>Metazoa</taxon>
        <taxon>Ecdysozoa</taxon>
        <taxon>Arthropoda</taxon>
        <taxon>Hexapoda</taxon>
        <taxon>Insecta</taxon>
        <taxon>Pterygota</taxon>
        <taxon>Neoptera</taxon>
        <taxon>Endopterygota</taxon>
        <taxon>Diptera</taxon>
        <taxon>Brachycera</taxon>
        <taxon>Muscomorpha</taxon>
        <taxon>Ephydroidea</taxon>
        <taxon>Drosophilidae</taxon>
        <taxon>Drosophila</taxon>
        <taxon>Sophophora</taxon>
    </lineage>
</organism>
<evidence type="ECO:0000313" key="2">
    <source>
        <dbReference type="EMBL" id="EDW32133.1"/>
    </source>
</evidence>
<evidence type="ECO:0000259" key="1">
    <source>
        <dbReference type="Pfam" id="PF16064"/>
    </source>
</evidence>
<proteinExistence type="predicted"/>
<dbReference type="EMBL" id="CH479181">
    <property type="protein sequence ID" value="EDW32133.1"/>
    <property type="molecule type" value="Genomic_DNA"/>
</dbReference>
<gene>
    <name evidence="2" type="primary">Dper\GL10600</name>
    <name evidence="2" type="ORF">Dper_GL10600</name>
</gene>
<sequence length="93" mass="10890">MMKRILRPEGIIQPLKDSIPKIFGEEIIMGFNFDGVNHKQPFRQFKNINRTIYVRKRHLQDTERGGQLNKNLASTDNLVQKHMVLGEDLRSDN</sequence>
<dbReference type="InterPro" id="IPR032071">
    <property type="entry name" value="DUF4806"/>
</dbReference>
<evidence type="ECO:0000313" key="3">
    <source>
        <dbReference type="Proteomes" id="UP000008744"/>
    </source>
</evidence>
<dbReference type="OrthoDB" id="7840875at2759"/>
<accession>B4GB31</accession>
<name>B4GB31_DROPE</name>
<protein>
    <submittedName>
        <fullName evidence="2">GL10600</fullName>
    </submittedName>
</protein>
<reference evidence="2 3" key="1">
    <citation type="journal article" date="2007" name="Nature">
        <title>Evolution of genes and genomes on the Drosophila phylogeny.</title>
        <authorList>
            <consortium name="Drosophila 12 Genomes Consortium"/>
            <person name="Clark A.G."/>
            <person name="Eisen M.B."/>
            <person name="Smith D.R."/>
            <person name="Bergman C.M."/>
            <person name="Oliver B."/>
            <person name="Markow T.A."/>
            <person name="Kaufman T.C."/>
            <person name="Kellis M."/>
            <person name="Gelbart W."/>
            <person name="Iyer V.N."/>
            <person name="Pollard D.A."/>
            <person name="Sackton T.B."/>
            <person name="Larracuente A.M."/>
            <person name="Singh N.D."/>
            <person name="Abad J.P."/>
            <person name="Abt D.N."/>
            <person name="Adryan B."/>
            <person name="Aguade M."/>
            <person name="Akashi H."/>
            <person name="Anderson W.W."/>
            <person name="Aquadro C.F."/>
            <person name="Ardell D.H."/>
            <person name="Arguello R."/>
            <person name="Artieri C.G."/>
            <person name="Barbash D.A."/>
            <person name="Barker D."/>
            <person name="Barsanti P."/>
            <person name="Batterham P."/>
            <person name="Batzoglou S."/>
            <person name="Begun D."/>
            <person name="Bhutkar A."/>
            <person name="Blanco E."/>
            <person name="Bosak S.A."/>
            <person name="Bradley R.K."/>
            <person name="Brand A.D."/>
            <person name="Brent M.R."/>
            <person name="Brooks A.N."/>
            <person name="Brown R.H."/>
            <person name="Butlin R.K."/>
            <person name="Caggese C."/>
            <person name="Calvi B.R."/>
            <person name="Bernardo de Carvalho A."/>
            <person name="Caspi A."/>
            <person name="Castrezana S."/>
            <person name="Celniker S.E."/>
            <person name="Chang J.L."/>
            <person name="Chapple C."/>
            <person name="Chatterji S."/>
            <person name="Chinwalla A."/>
            <person name="Civetta A."/>
            <person name="Clifton S.W."/>
            <person name="Comeron J.M."/>
            <person name="Costello J.C."/>
            <person name="Coyne J.A."/>
            <person name="Daub J."/>
            <person name="David R.G."/>
            <person name="Delcher A.L."/>
            <person name="Delehaunty K."/>
            <person name="Do C.B."/>
            <person name="Ebling H."/>
            <person name="Edwards K."/>
            <person name="Eickbush T."/>
            <person name="Evans J.D."/>
            <person name="Filipski A."/>
            <person name="Findeiss S."/>
            <person name="Freyhult E."/>
            <person name="Fulton L."/>
            <person name="Fulton R."/>
            <person name="Garcia A.C."/>
            <person name="Gardiner A."/>
            <person name="Garfield D.A."/>
            <person name="Garvin B.E."/>
            <person name="Gibson G."/>
            <person name="Gilbert D."/>
            <person name="Gnerre S."/>
            <person name="Godfrey J."/>
            <person name="Good R."/>
            <person name="Gotea V."/>
            <person name="Gravely B."/>
            <person name="Greenberg A.J."/>
            <person name="Griffiths-Jones S."/>
            <person name="Gross S."/>
            <person name="Guigo R."/>
            <person name="Gustafson E.A."/>
            <person name="Haerty W."/>
            <person name="Hahn M.W."/>
            <person name="Halligan D.L."/>
            <person name="Halpern A.L."/>
            <person name="Halter G.M."/>
            <person name="Han M.V."/>
            <person name="Heger A."/>
            <person name="Hillier L."/>
            <person name="Hinrichs A.S."/>
            <person name="Holmes I."/>
            <person name="Hoskins R.A."/>
            <person name="Hubisz M.J."/>
            <person name="Hultmark D."/>
            <person name="Huntley M.A."/>
            <person name="Jaffe D.B."/>
            <person name="Jagadeeshan S."/>
            <person name="Jeck W.R."/>
            <person name="Johnson J."/>
            <person name="Jones C.D."/>
            <person name="Jordan W.C."/>
            <person name="Karpen G.H."/>
            <person name="Kataoka E."/>
            <person name="Keightley P.D."/>
            <person name="Kheradpour P."/>
            <person name="Kirkness E.F."/>
            <person name="Koerich L.B."/>
            <person name="Kristiansen K."/>
            <person name="Kudrna D."/>
            <person name="Kulathinal R.J."/>
            <person name="Kumar S."/>
            <person name="Kwok R."/>
            <person name="Lander E."/>
            <person name="Langley C.H."/>
            <person name="Lapoint R."/>
            <person name="Lazzaro B.P."/>
            <person name="Lee S.J."/>
            <person name="Levesque L."/>
            <person name="Li R."/>
            <person name="Lin C.F."/>
            <person name="Lin M.F."/>
            <person name="Lindblad-Toh K."/>
            <person name="Llopart A."/>
            <person name="Long M."/>
            <person name="Low L."/>
            <person name="Lozovsky E."/>
            <person name="Lu J."/>
            <person name="Luo M."/>
            <person name="Machado C.A."/>
            <person name="Makalowski W."/>
            <person name="Marzo M."/>
            <person name="Matsuda M."/>
            <person name="Matzkin L."/>
            <person name="McAllister B."/>
            <person name="McBride C.S."/>
            <person name="McKernan B."/>
            <person name="McKernan K."/>
            <person name="Mendez-Lago M."/>
            <person name="Minx P."/>
            <person name="Mollenhauer M.U."/>
            <person name="Montooth K."/>
            <person name="Mount S.M."/>
            <person name="Mu X."/>
            <person name="Myers E."/>
            <person name="Negre B."/>
            <person name="Newfeld S."/>
            <person name="Nielsen R."/>
            <person name="Noor M.A."/>
            <person name="O'Grady P."/>
            <person name="Pachter L."/>
            <person name="Papaceit M."/>
            <person name="Parisi M.J."/>
            <person name="Parisi M."/>
            <person name="Parts L."/>
            <person name="Pedersen J.S."/>
            <person name="Pesole G."/>
            <person name="Phillippy A.M."/>
            <person name="Ponting C.P."/>
            <person name="Pop M."/>
            <person name="Porcelli D."/>
            <person name="Powell J.R."/>
            <person name="Prohaska S."/>
            <person name="Pruitt K."/>
            <person name="Puig M."/>
            <person name="Quesneville H."/>
            <person name="Ram K.R."/>
            <person name="Rand D."/>
            <person name="Rasmussen M.D."/>
            <person name="Reed L.K."/>
            <person name="Reenan R."/>
            <person name="Reily A."/>
            <person name="Remington K.A."/>
            <person name="Rieger T.T."/>
            <person name="Ritchie M.G."/>
            <person name="Robin C."/>
            <person name="Rogers Y.H."/>
            <person name="Rohde C."/>
            <person name="Rozas J."/>
            <person name="Rubenfield M.J."/>
            <person name="Ruiz A."/>
            <person name="Russo S."/>
            <person name="Salzberg S.L."/>
            <person name="Sanchez-Gracia A."/>
            <person name="Saranga D.J."/>
            <person name="Sato H."/>
            <person name="Schaeffer S.W."/>
            <person name="Schatz M.C."/>
            <person name="Schlenke T."/>
            <person name="Schwartz R."/>
            <person name="Segarra C."/>
            <person name="Singh R.S."/>
            <person name="Sirot L."/>
            <person name="Sirota M."/>
            <person name="Sisneros N.B."/>
            <person name="Smith C.D."/>
            <person name="Smith T.F."/>
            <person name="Spieth J."/>
            <person name="Stage D.E."/>
            <person name="Stark A."/>
            <person name="Stephan W."/>
            <person name="Strausberg R.L."/>
            <person name="Strempel S."/>
            <person name="Sturgill D."/>
            <person name="Sutton G."/>
            <person name="Sutton G.G."/>
            <person name="Tao W."/>
            <person name="Teichmann S."/>
            <person name="Tobari Y.N."/>
            <person name="Tomimura Y."/>
            <person name="Tsolas J.M."/>
            <person name="Valente V.L."/>
            <person name="Venter E."/>
            <person name="Venter J.C."/>
            <person name="Vicario S."/>
            <person name="Vieira F.G."/>
            <person name="Vilella A.J."/>
            <person name="Villasante A."/>
            <person name="Walenz B."/>
            <person name="Wang J."/>
            <person name="Wasserman M."/>
            <person name="Watts T."/>
            <person name="Wilson D."/>
            <person name="Wilson R.K."/>
            <person name="Wing R.A."/>
            <person name="Wolfner M.F."/>
            <person name="Wong A."/>
            <person name="Wong G.K."/>
            <person name="Wu C.I."/>
            <person name="Wu G."/>
            <person name="Yamamoto D."/>
            <person name="Yang H.P."/>
            <person name="Yang S.P."/>
            <person name="Yorke J.A."/>
            <person name="Yoshida K."/>
            <person name="Zdobnov E."/>
            <person name="Zhang P."/>
            <person name="Zhang Y."/>
            <person name="Zimin A.V."/>
            <person name="Baldwin J."/>
            <person name="Abdouelleil A."/>
            <person name="Abdulkadir J."/>
            <person name="Abebe A."/>
            <person name="Abera B."/>
            <person name="Abreu J."/>
            <person name="Acer S.C."/>
            <person name="Aftuck L."/>
            <person name="Alexander A."/>
            <person name="An P."/>
            <person name="Anderson E."/>
            <person name="Anderson S."/>
            <person name="Arachi H."/>
            <person name="Azer M."/>
            <person name="Bachantsang P."/>
            <person name="Barry A."/>
            <person name="Bayul T."/>
            <person name="Berlin A."/>
            <person name="Bessette D."/>
            <person name="Bloom T."/>
            <person name="Blye J."/>
            <person name="Boguslavskiy L."/>
            <person name="Bonnet C."/>
            <person name="Boukhgalter B."/>
            <person name="Bourzgui I."/>
            <person name="Brown A."/>
            <person name="Cahill P."/>
            <person name="Channer S."/>
            <person name="Cheshatsang Y."/>
            <person name="Chuda L."/>
            <person name="Citroen M."/>
            <person name="Collymore A."/>
            <person name="Cooke P."/>
            <person name="Costello M."/>
            <person name="D'Aco K."/>
            <person name="Daza R."/>
            <person name="De Haan G."/>
            <person name="DeGray S."/>
            <person name="DeMaso C."/>
            <person name="Dhargay N."/>
            <person name="Dooley K."/>
            <person name="Dooley E."/>
            <person name="Doricent M."/>
            <person name="Dorje P."/>
            <person name="Dorjee K."/>
            <person name="Dupes A."/>
            <person name="Elong R."/>
            <person name="Falk J."/>
            <person name="Farina A."/>
            <person name="Faro S."/>
            <person name="Ferguson D."/>
            <person name="Fisher S."/>
            <person name="Foley C.D."/>
            <person name="Franke A."/>
            <person name="Friedrich D."/>
            <person name="Gadbois L."/>
            <person name="Gearin G."/>
            <person name="Gearin C.R."/>
            <person name="Giannoukos G."/>
            <person name="Goode T."/>
            <person name="Graham J."/>
            <person name="Grandbois E."/>
            <person name="Grewal S."/>
            <person name="Gyaltsen K."/>
            <person name="Hafez N."/>
            <person name="Hagos B."/>
            <person name="Hall J."/>
            <person name="Henson C."/>
            <person name="Hollinger A."/>
            <person name="Honan T."/>
            <person name="Huard M.D."/>
            <person name="Hughes L."/>
            <person name="Hurhula B."/>
            <person name="Husby M.E."/>
            <person name="Kamat A."/>
            <person name="Kanga B."/>
            <person name="Kashin S."/>
            <person name="Khazanovich D."/>
            <person name="Kisner P."/>
            <person name="Lance K."/>
            <person name="Lara M."/>
            <person name="Lee W."/>
            <person name="Lennon N."/>
            <person name="Letendre F."/>
            <person name="LeVine R."/>
            <person name="Lipovsky A."/>
            <person name="Liu X."/>
            <person name="Liu J."/>
            <person name="Liu S."/>
            <person name="Lokyitsang T."/>
            <person name="Lokyitsang Y."/>
            <person name="Lubonja R."/>
            <person name="Lui A."/>
            <person name="MacDonald P."/>
            <person name="Magnisalis V."/>
            <person name="Maru K."/>
            <person name="Matthews C."/>
            <person name="McCusker W."/>
            <person name="McDonough S."/>
            <person name="Mehta T."/>
            <person name="Meldrim J."/>
            <person name="Meneus L."/>
            <person name="Mihai O."/>
            <person name="Mihalev A."/>
            <person name="Mihova T."/>
            <person name="Mittelman R."/>
            <person name="Mlenga V."/>
            <person name="Montmayeur A."/>
            <person name="Mulrain L."/>
            <person name="Navidi A."/>
            <person name="Naylor J."/>
            <person name="Negash T."/>
            <person name="Nguyen T."/>
            <person name="Nguyen N."/>
            <person name="Nicol R."/>
            <person name="Norbu C."/>
            <person name="Norbu N."/>
            <person name="Novod N."/>
            <person name="O'Neill B."/>
            <person name="Osman S."/>
            <person name="Markiewicz E."/>
            <person name="Oyono O.L."/>
            <person name="Patti C."/>
            <person name="Phunkhang P."/>
            <person name="Pierre F."/>
            <person name="Priest M."/>
            <person name="Raghuraman S."/>
            <person name="Rege F."/>
            <person name="Reyes R."/>
            <person name="Rise C."/>
            <person name="Rogov P."/>
            <person name="Ross K."/>
            <person name="Ryan E."/>
            <person name="Settipalli S."/>
            <person name="Shea T."/>
            <person name="Sherpa N."/>
            <person name="Shi L."/>
            <person name="Shih D."/>
            <person name="Sparrow T."/>
            <person name="Spaulding J."/>
            <person name="Stalker J."/>
            <person name="Stange-Thomann N."/>
            <person name="Stavropoulos S."/>
            <person name="Stone C."/>
            <person name="Strader C."/>
            <person name="Tesfaye S."/>
            <person name="Thomson T."/>
            <person name="Thoulutsang Y."/>
            <person name="Thoulutsang D."/>
            <person name="Topham K."/>
            <person name="Topping I."/>
            <person name="Tsamla T."/>
            <person name="Vassiliev H."/>
            <person name="Vo A."/>
            <person name="Wangchuk T."/>
            <person name="Wangdi T."/>
            <person name="Weiand M."/>
            <person name="Wilkinson J."/>
            <person name="Wilson A."/>
            <person name="Yadav S."/>
            <person name="Young G."/>
            <person name="Yu Q."/>
            <person name="Zembek L."/>
            <person name="Zhong D."/>
            <person name="Zimmer A."/>
            <person name="Zwirko Z."/>
            <person name="Jaffe D.B."/>
            <person name="Alvarez P."/>
            <person name="Brockman W."/>
            <person name="Butler J."/>
            <person name="Chin C."/>
            <person name="Gnerre S."/>
            <person name="Grabherr M."/>
            <person name="Kleber M."/>
            <person name="Mauceli E."/>
            <person name="MacCallum I."/>
        </authorList>
    </citation>
    <scope>NUCLEOTIDE SEQUENCE [LARGE SCALE GENOMIC DNA]</scope>
    <source>
        <strain evidence="3">MSH-3 / Tucson 14011-0111.49</strain>
    </source>
</reference>
<dbReference type="Pfam" id="PF16064">
    <property type="entry name" value="DUF4806"/>
    <property type="match status" value="1"/>
</dbReference>
<dbReference type="AlphaFoldDB" id="B4GB31"/>
<dbReference type="Proteomes" id="UP000008744">
    <property type="component" value="Unassembled WGS sequence"/>
</dbReference>